<dbReference type="EMBL" id="NMUH01001572">
    <property type="protein sequence ID" value="MQL93523.1"/>
    <property type="molecule type" value="Genomic_DNA"/>
</dbReference>
<evidence type="ECO:0000256" key="2">
    <source>
        <dbReference type="ARBA" id="ARBA00005100"/>
    </source>
</evidence>
<feature type="region of interest" description="Disordered" evidence="9">
    <location>
        <begin position="1"/>
        <end position="57"/>
    </location>
</feature>
<dbReference type="InterPro" id="IPR036291">
    <property type="entry name" value="NAD(P)-bd_dom_sf"/>
</dbReference>
<evidence type="ECO:0000256" key="4">
    <source>
        <dbReference type="ARBA" id="ARBA00012290"/>
    </source>
</evidence>
<dbReference type="GO" id="GO:0033320">
    <property type="term" value="P:UDP-D-xylose biosynthetic process"/>
    <property type="evidence" value="ECO:0007669"/>
    <property type="project" value="UniProtKB-UniPathway"/>
</dbReference>
<evidence type="ECO:0000256" key="9">
    <source>
        <dbReference type="SAM" id="MobiDB-lite"/>
    </source>
</evidence>
<organism evidence="11 12">
    <name type="scientific">Colocasia esculenta</name>
    <name type="common">Wild taro</name>
    <name type="synonym">Arum esculentum</name>
    <dbReference type="NCBI Taxonomy" id="4460"/>
    <lineage>
        <taxon>Eukaryota</taxon>
        <taxon>Viridiplantae</taxon>
        <taxon>Streptophyta</taxon>
        <taxon>Embryophyta</taxon>
        <taxon>Tracheophyta</taxon>
        <taxon>Spermatophyta</taxon>
        <taxon>Magnoliopsida</taxon>
        <taxon>Liliopsida</taxon>
        <taxon>Araceae</taxon>
        <taxon>Aroideae</taxon>
        <taxon>Colocasieae</taxon>
        <taxon>Colocasia</taxon>
    </lineage>
</organism>
<evidence type="ECO:0000313" key="12">
    <source>
        <dbReference type="Proteomes" id="UP000652761"/>
    </source>
</evidence>
<evidence type="ECO:0000256" key="3">
    <source>
        <dbReference type="ARBA" id="ARBA00007505"/>
    </source>
</evidence>
<feature type="compositionally biased region" description="Low complexity" evidence="9">
    <location>
        <begin position="43"/>
        <end position="52"/>
    </location>
</feature>
<keyword evidence="7" id="KW-0456">Lyase</keyword>
<dbReference type="SUPFAM" id="SSF51735">
    <property type="entry name" value="NAD(P)-binding Rossmann-fold domains"/>
    <property type="match status" value="1"/>
</dbReference>
<evidence type="ECO:0000256" key="6">
    <source>
        <dbReference type="ARBA" id="ARBA00023027"/>
    </source>
</evidence>
<comment type="cofactor">
    <cofactor evidence="1">
        <name>NAD(+)</name>
        <dbReference type="ChEBI" id="CHEBI:57540"/>
    </cofactor>
</comment>
<dbReference type="AlphaFoldDB" id="A0A843VMT6"/>
<comment type="pathway">
    <text evidence="2">Nucleotide-sugar biosynthesis; UDP-alpha-D-xylose biosynthesis; UDP-alpha-D-xylose from UDP-alpha-D-glucuronate: step 1/1.</text>
</comment>
<evidence type="ECO:0000256" key="8">
    <source>
        <dbReference type="ARBA" id="ARBA00025005"/>
    </source>
</evidence>
<dbReference type="Proteomes" id="UP000652761">
    <property type="component" value="Unassembled WGS sequence"/>
</dbReference>
<comment type="function">
    <text evidence="8">Catalyzes the NAD-dependent decarboxylation of UDP-glucuronic acid to UDP-xylose. Necessary for the biosynthesis of the core tetrasaccharide in glycosaminoglycan biosynthesis.</text>
</comment>
<gene>
    <name evidence="11" type="ORF">Taro_026164</name>
</gene>
<evidence type="ECO:0000313" key="11">
    <source>
        <dbReference type="EMBL" id="MQL93523.1"/>
    </source>
</evidence>
<dbReference type="Gene3D" id="3.40.50.720">
    <property type="entry name" value="NAD(P)-binding Rossmann-like Domain"/>
    <property type="match status" value="1"/>
</dbReference>
<evidence type="ECO:0000256" key="1">
    <source>
        <dbReference type="ARBA" id="ARBA00001911"/>
    </source>
</evidence>
<dbReference type="EC" id="4.1.1.35" evidence="4"/>
<dbReference type="GO" id="GO:0070403">
    <property type="term" value="F:NAD+ binding"/>
    <property type="evidence" value="ECO:0007669"/>
    <property type="project" value="InterPro"/>
</dbReference>
<comment type="similarity">
    <text evidence="3">Belongs to the NAD(P)-dependent epimerase/dehydratase family. UDP-glucuronic acid decarboxylase subfamily.</text>
</comment>
<accession>A0A843VMT6</accession>
<dbReference type="PANTHER" id="PTHR43078:SF7">
    <property type="entry name" value="UDP-GLUCURONATE DECARBOXYLASE"/>
    <property type="match status" value="1"/>
</dbReference>
<name>A0A843VMT6_COLES</name>
<dbReference type="InterPro" id="IPR016040">
    <property type="entry name" value="NAD(P)-bd_dom"/>
</dbReference>
<dbReference type="Pfam" id="PF16363">
    <property type="entry name" value="GDP_Man_Dehyd"/>
    <property type="match status" value="1"/>
</dbReference>
<keyword evidence="5" id="KW-0210">Decarboxylase</keyword>
<dbReference type="GO" id="GO:0042732">
    <property type="term" value="P:D-xylose metabolic process"/>
    <property type="evidence" value="ECO:0007669"/>
    <property type="project" value="InterPro"/>
</dbReference>
<dbReference type="UniPathway" id="UPA00796">
    <property type="reaction ID" value="UER00771"/>
</dbReference>
<dbReference type="OrthoDB" id="331544at2759"/>
<feature type="compositionally biased region" description="Pro residues" evidence="9">
    <location>
        <begin position="23"/>
        <end position="42"/>
    </location>
</feature>
<reference evidence="11" key="1">
    <citation type="submission" date="2017-07" db="EMBL/GenBank/DDBJ databases">
        <title>Taro Niue Genome Assembly and Annotation.</title>
        <authorList>
            <person name="Atibalentja N."/>
            <person name="Keating K."/>
            <person name="Fields C.J."/>
        </authorList>
    </citation>
    <scope>NUCLEOTIDE SEQUENCE</scope>
    <source>
        <strain evidence="11">Niue_2</strain>
        <tissue evidence="11">Leaf</tissue>
    </source>
</reference>
<evidence type="ECO:0000256" key="5">
    <source>
        <dbReference type="ARBA" id="ARBA00022793"/>
    </source>
</evidence>
<dbReference type="GO" id="GO:0048040">
    <property type="term" value="F:UDP-glucuronate decarboxylase activity"/>
    <property type="evidence" value="ECO:0007669"/>
    <property type="project" value="UniProtKB-EC"/>
</dbReference>
<protein>
    <recommendedName>
        <fullName evidence="4">UDP-glucuronate decarboxylase</fullName>
        <ecNumber evidence="4">4.1.1.35</ecNumber>
    </recommendedName>
</protein>
<feature type="non-terminal residue" evidence="11">
    <location>
        <position position="1"/>
    </location>
</feature>
<keyword evidence="6" id="KW-0520">NAD</keyword>
<evidence type="ECO:0000256" key="7">
    <source>
        <dbReference type="ARBA" id="ARBA00023239"/>
    </source>
</evidence>
<sequence>IINLPLSFRETRKPQPAKIPAQPVKPPCPASLSPPPRSPAPSPSLRGRSGSTPSPPWAIWSDATAAATAADDLLRRCHCRPPQAPPVGSLSLSVCVWIGRLVRGGWWSLGEEELAREEEGRGVIVVDNFFTGLKDNLREWIGHPRFELIRHETLLVEVDQIYHLACPASPIFYKYNHVKVQTFLLSLYEFLNYYTTKTNVIGTLNMLDLAKRVGARILLTSTSEAYGDPLEHPQKEEYWGNVNPIEVEALAVVLVEIIDEVKTEAEV</sequence>
<keyword evidence="12" id="KW-1185">Reference proteome</keyword>
<evidence type="ECO:0000259" key="10">
    <source>
        <dbReference type="Pfam" id="PF16363"/>
    </source>
</evidence>
<comment type="caution">
    <text evidence="11">The sequence shown here is derived from an EMBL/GenBank/DDBJ whole genome shotgun (WGS) entry which is preliminary data.</text>
</comment>
<dbReference type="InterPro" id="IPR044516">
    <property type="entry name" value="UXS-like"/>
</dbReference>
<dbReference type="PANTHER" id="PTHR43078">
    <property type="entry name" value="UDP-GLUCURONIC ACID DECARBOXYLASE-RELATED"/>
    <property type="match status" value="1"/>
</dbReference>
<proteinExistence type="inferred from homology"/>
<feature type="non-terminal residue" evidence="11">
    <location>
        <position position="267"/>
    </location>
</feature>
<dbReference type="GO" id="GO:0005737">
    <property type="term" value="C:cytoplasm"/>
    <property type="evidence" value="ECO:0007669"/>
    <property type="project" value="TreeGrafter"/>
</dbReference>
<feature type="domain" description="NAD(P)-binding" evidence="10">
    <location>
        <begin position="193"/>
        <end position="237"/>
    </location>
</feature>